<feature type="non-terminal residue" evidence="2">
    <location>
        <position position="1"/>
    </location>
</feature>
<feature type="compositionally biased region" description="Basic residues" evidence="1">
    <location>
        <begin position="32"/>
        <end position="42"/>
    </location>
</feature>
<gene>
    <name evidence="2" type="ORF">AVDCRST_MAG17-971</name>
</gene>
<name>A0A6J4SKS2_9ACTN</name>
<reference evidence="2" key="1">
    <citation type="submission" date="2020-02" db="EMBL/GenBank/DDBJ databases">
        <authorList>
            <person name="Meier V. D."/>
        </authorList>
    </citation>
    <scope>NUCLEOTIDE SEQUENCE</scope>
    <source>
        <strain evidence="2">AVDCRST_MAG17</strain>
    </source>
</reference>
<organism evidence="2">
    <name type="scientific">uncultured Solirubrobacterales bacterium</name>
    <dbReference type="NCBI Taxonomy" id="768556"/>
    <lineage>
        <taxon>Bacteria</taxon>
        <taxon>Bacillati</taxon>
        <taxon>Actinomycetota</taxon>
        <taxon>Thermoleophilia</taxon>
        <taxon>Solirubrobacterales</taxon>
        <taxon>environmental samples</taxon>
    </lineage>
</organism>
<protein>
    <submittedName>
        <fullName evidence="2">Uncharacterized protein</fullName>
    </submittedName>
</protein>
<dbReference type="EMBL" id="CADCVV010000069">
    <property type="protein sequence ID" value="CAA9494321.1"/>
    <property type="molecule type" value="Genomic_DNA"/>
</dbReference>
<feature type="region of interest" description="Disordered" evidence="1">
    <location>
        <begin position="1"/>
        <end position="76"/>
    </location>
</feature>
<sequence length="76" mass="8444">GRRLARVSPAQRRLRTPADRQGLGRMAEAPRRLGRRAARAHRERPLPARGPRHQSLVGAGGDRSLRVRARPAPTEV</sequence>
<feature type="non-terminal residue" evidence="2">
    <location>
        <position position="76"/>
    </location>
</feature>
<evidence type="ECO:0000313" key="2">
    <source>
        <dbReference type="EMBL" id="CAA9494321.1"/>
    </source>
</evidence>
<evidence type="ECO:0000256" key="1">
    <source>
        <dbReference type="SAM" id="MobiDB-lite"/>
    </source>
</evidence>
<proteinExistence type="predicted"/>
<dbReference type="AlphaFoldDB" id="A0A6J4SKS2"/>
<accession>A0A6J4SKS2</accession>